<feature type="compositionally biased region" description="Basic and acidic residues" evidence="1">
    <location>
        <begin position="1"/>
        <end position="20"/>
    </location>
</feature>
<dbReference type="InParanoid" id="G2YSL8"/>
<feature type="region of interest" description="Disordered" evidence="1">
    <location>
        <begin position="1"/>
        <end position="24"/>
    </location>
</feature>
<gene>
    <name evidence="2" type="ORF">BofuT4_uP126640.1</name>
</gene>
<protein>
    <submittedName>
        <fullName evidence="2">Uncharacterized protein</fullName>
    </submittedName>
</protein>
<dbReference type="EMBL" id="FQ790351">
    <property type="protein sequence ID" value="CCD54616.1"/>
    <property type="molecule type" value="Genomic_DNA"/>
</dbReference>
<proteinExistence type="predicted"/>
<accession>G2YSL8</accession>
<sequence length="56" mass="6378">MARDGHLMARAEHHEGELHGLHGQKSPSFLRYRCIILTNATHRPLSIKITLYTPTT</sequence>
<evidence type="ECO:0000256" key="1">
    <source>
        <dbReference type="SAM" id="MobiDB-lite"/>
    </source>
</evidence>
<name>G2YSL8_BOTF4</name>
<dbReference type="HOGENOM" id="CLU_3013977_0_0_1"/>
<evidence type="ECO:0000313" key="3">
    <source>
        <dbReference type="Proteomes" id="UP000008177"/>
    </source>
</evidence>
<dbReference type="Proteomes" id="UP000008177">
    <property type="component" value="Unplaced contigs"/>
</dbReference>
<organism evidence="2 3">
    <name type="scientific">Botryotinia fuckeliana (strain T4)</name>
    <name type="common">Noble rot fungus</name>
    <name type="synonym">Botrytis cinerea</name>
    <dbReference type="NCBI Taxonomy" id="999810"/>
    <lineage>
        <taxon>Eukaryota</taxon>
        <taxon>Fungi</taxon>
        <taxon>Dikarya</taxon>
        <taxon>Ascomycota</taxon>
        <taxon>Pezizomycotina</taxon>
        <taxon>Leotiomycetes</taxon>
        <taxon>Helotiales</taxon>
        <taxon>Sclerotiniaceae</taxon>
        <taxon>Botrytis</taxon>
    </lineage>
</organism>
<evidence type="ECO:0000313" key="2">
    <source>
        <dbReference type="EMBL" id="CCD54616.1"/>
    </source>
</evidence>
<reference evidence="3" key="1">
    <citation type="journal article" date="2011" name="PLoS Genet.">
        <title>Genomic analysis of the necrotrophic fungal pathogens Sclerotinia sclerotiorum and Botrytis cinerea.</title>
        <authorList>
            <person name="Amselem J."/>
            <person name="Cuomo C.A."/>
            <person name="van Kan J.A."/>
            <person name="Viaud M."/>
            <person name="Benito E.P."/>
            <person name="Couloux A."/>
            <person name="Coutinho P.M."/>
            <person name="de Vries R.P."/>
            <person name="Dyer P.S."/>
            <person name="Fillinger S."/>
            <person name="Fournier E."/>
            <person name="Gout L."/>
            <person name="Hahn M."/>
            <person name="Kohn L."/>
            <person name="Lapalu N."/>
            <person name="Plummer K.M."/>
            <person name="Pradier J.M."/>
            <person name="Quevillon E."/>
            <person name="Sharon A."/>
            <person name="Simon A."/>
            <person name="ten Have A."/>
            <person name="Tudzynski B."/>
            <person name="Tudzynski P."/>
            <person name="Wincker P."/>
            <person name="Andrew M."/>
            <person name="Anthouard V."/>
            <person name="Beever R.E."/>
            <person name="Beffa R."/>
            <person name="Benoit I."/>
            <person name="Bouzid O."/>
            <person name="Brault B."/>
            <person name="Chen Z."/>
            <person name="Choquer M."/>
            <person name="Collemare J."/>
            <person name="Cotton P."/>
            <person name="Danchin E.G."/>
            <person name="Da Silva C."/>
            <person name="Gautier A."/>
            <person name="Giraud C."/>
            <person name="Giraud T."/>
            <person name="Gonzalez C."/>
            <person name="Grossetete S."/>
            <person name="Guldener U."/>
            <person name="Henrissat B."/>
            <person name="Howlett B.J."/>
            <person name="Kodira C."/>
            <person name="Kretschmer M."/>
            <person name="Lappartient A."/>
            <person name="Leroch M."/>
            <person name="Levis C."/>
            <person name="Mauceli E."/>
            <person name="Neuveglise C."/>
            <person name="Oeser B."/>
            <person name="Pearson M."/>
            <person name="Poulain J."/>
            <person name="Poussereau N."/>
            <person name="Quesneville H."/>
            <person name="Rascle C."/>
            <person name="Schumacher J."/>
            <person name="Segurens B."/>
            <person name="Sexton A."/>
            <person name="Silva E."/>
            <person name="Sirven C."/>
            <person name="Soanes D.M."/>
            <person name="Talbot N.J."/>
            <person name="Templeton M."/>
            <person name="Yandava C."/>
            <person name="Yarden O."/>
            <person name="Zeng Q."/>
            <person name="Rollins J.A."/>
            <person name="Lebrun M.H."/>
            <person name="Dickman M."/>
        </authorList>
    </citation>
    <scope>NUCLEOTIDE SEQUENCE [LARGE SCALE GENOMIC DNA]</scope>
    <source>
        <strain evidence="3">T4</strain>
    </source>
</reference>
<dbReference type="AlphaFoldDB" id="G2YSL8"/>